<keyword evidence="3" id="KW-0808">Transferase</keyword>
<feature type="transmembrane region" description="Helical" evidence="1">
    <location>
        <begin position="97"/>
        <end position="114"/>
    </location>
</feature>
<dbReference type="AlphaFoldDB" id="A0A971S1Q0"/>
<keyword evidence="1" id="KW-0812">Transmembrane</keyword>
<protein>
    <submittedName>
        <fullName evidence="3">Acyltransferase</fullName>
    </submittedName>
</protein>
<feature type="transmembrane region" description="Helical" evidence="1">
    <location>
        <begin position="349"/>
        <end position="367"/>
    </location>
</feature>
<organism evidence="3 4">
    <name type="scientific">Syntrophorhabdus aromaticivorans</name>
    <dbReference type="NCBI Taxonomy" id="328301"/>
    <lineage>
        <taxon>Bacteria</taxon>
        <taxon>Pseudomonadati</taxon>
        <taxon>Thermodesulfobacteriota</taxon>
        <taxon>Syntrophorhabdia</taxon>
        <taxon>Syntrophorhabdales</taxon>
        <taxon>Syntrophorhabdaceae</taxon>
        <taxon>Syntrophorhabdus</taxon>
    </lineage>
</organism>
<dbReference type="InterPro" id="IPR002656">
    <property type="entry name" value="Acyl_transf_3_dom"/>
</dbReference>
<keyword evidence="3" id="KW-0012">Acyltransferase</keyword>
<keyword evidence="1" id="KW-1133">Transmembrane helix</keyword>
<keyword evidence="1" id="KW-0472">Membrane</keyword>
<feature type="transmembrane region" description="Helical" evidence="1">
    <location>
        <begin position="323"/>
        <end position="343"/>
    </location>
</feature>
<feature type="transmembrane region" description="Helical" evidence="1">
    <location>
        <begin position="176"/>
        <end position="198"/>
    </location>
</feature>
<feature type="transmembrane region" description="Helical" evidence="1">
    <location>
        <begin position="248"/>
        <end position="271"/>
    </location>
</feature>
<feature type="transmembrane region" description="Helical" evidence="1">
    <location>
        <begin position="218"/>
        <end position="236"/>
    </location>
</feature>
<evidence type="ECO:0000313" key="4">
    <source>
        <dbReference type="Proteomes" id="UP000777265"/>
    </source>
</evidence>
<feature type="transmembrane region" description="Helical" evidence="1">
    <location>
        <begin position="143"/>
        <end position="164"/>
    </location>
</feature>
<comment type="caution">
    <text evidence="3">The sequence shown here is derived from an EMBL/GenBank/DDBJ whole genome shotgun (WGS) entry which is preliminary data.</text>
</comment>
<gene>
    <name evidence="3" type="ORF">GXY80_09830</name>
</gene>
<name>A0A971S1Q0_9BACT</name>
<evidence type="ECO:0000259" key="2">
    <source>
        <dbReference type="Pfam" id="PF01757"/>
    </source>
</evidence>
<proteinExistence type="predicted"/>
<reference evidence="3" key="1">
    <citation type="journal article" date="2020" name="Biotechnol. Biofuels">
        <title>New insights from the biogas microbiome by comprehensive genome-resolved metagenomics of nearly 1600 species originating from multiple anaerobic digesters.</title>
        <authorList>
            <person name="Campanaro S."/>
            <person name="Treu L."/>
            <person name="Rodriguez-R L.M."/>
            <person name="Kovalovszki A."/>
            <person name="Ziels R.M."/>
            <person name="Maus I."/>
            <person name="Zhu X."/>
            <person name="Kougias P.G."/>
            <person name="Basile A."/>
            <person name="Luo G."/>
            <person name="Schluter A."/>
            <person name="Konstantinidis K.T."/>
            <person name="Angelidaki I."/>
        </authorList>
    </citation>
    <scope>NUCLEOTIDE SEQUENCE</scope>
    <source>
        <strain evidence="3">AS06rmzACSIP_7</strain>
    </source>
</reference>
<reference evidence="3" key="2">
    <citation type="submission" date="2020-01" db="EMBL/GenBank/DDBJ databases">
        <authorList>
            <person name="Campanaro S."/>
        </authorList>
    </citation>
    <scope>NUCLEOTIDE SEQUENCE</scope>
    <source>
        <strain evidence="3">AS06rmzACSIP_7</strain>
    </source>
</reference>
<dbReference type="Proteomes" id="UP000777265">
    <property type="component" value="Unassembled WGS sequence"/>
</dbReference>
<dbReference type="InterPro" id="IPR050623">
    <property type="entry name" value="Glucan_succinyl_AcylTrfase"/>
</dbReference>
<feature type="transmembrane region" description="Helical" evidence="1">
    <location>
        <begin position="57"/>
        <end position="77"/>
    </location>
</feature>
<dbReference type="EMBL" id="JAAYEE010000167">
    <property type="protein sequence ID" value="NLW35764.1"/>
    <property type="molecule type" value="Genomic_DNA"/>
</dbReference>
<dbReference type="PANTHER" id="PTHR36927:SF4">
    <property type="entry name" value="BLR5718 PROTEIN"/>
    <property type="match status" value="1"/>
</dbReference>
<dbReference type="PANTHER" id="PTHR36927">
    <property type="entry name" value="BLR4337 PROTEIN"/>
    <property type="match status" value="1"/>
</dbReference>
<dbReference type="Pfam" id="PF01757">
    <property type="entry name" value="Acyl_transf_3"/>
    <property type="match status" value="1"/>
</dbReference>
<evidence type="ECO:0000313" key="3">
    <source>
        <dbReference type="EMBL" id="NLW35764.1"/>
    </source>
</evidence>
<evidence type="ECO:0000256" key="1">
    <source>
        <dbReference type="SAM" id="Phobius"/>
    </source>
</evidence>
<dbReference type="GO" id="GO:0016747">
    <property type="term" value="F:acyltransferase activity, transferring groups other than amino-acyl groups"/>
    <property type="evidence" value="ECO:0007669"/>
    <property type="project" value="InterPro"/>
</dbReference>
<sequence>MKRDIGIDYLRSGVTVTVVAHHAALAYNTFSHYNPLRYTESTAPVVDTVRFFPFDVFVAWNDIFFMSLMFLISGLFVAPSITRKGVGQFLTDRTKRLGIPFIISVTLLSPAAYYPSWLLSDSAGQGGFLGRFFTVDGWPPGPAWFISVLLLFCIVAATAHHYIPTLMRKLSWSAESAGSLVVVFLAVSLAPTIPMHLLIGPNVWFGSARPFWLPASRVLLYFAWFLLGVALGSANAERSLSRENLRLWPLWLAIGGLGYLAHAMVTSGAYLPNAPAWVVKVMSATAFSFCCTFTSLAAIGLARSFFRNNRSLADHFSGNAYGVYVFHYGFVIWLQFSLLALPIPAAVKFLITLSVALAASWFLTALLRKTAAKKIL</sequence>
<feature type="domain" description="Acyltransferase 3" evidence="2">
    <location>
        <begin position="5"/>
        <end position="364"/>
    </location>
</feature>
<feature type="transmembrane region" description="Helical" evidence="1">
    <location>
        <begin position="277"/>
        <end position="302"/>
    </location>
</feature>
<accession>A0A971S1Q0</accession>